<accession>A0A1M4UVN2</accession>
<dbReference type="Proteomes" id="UP000184406">
    <property type="component" value="Unassembled WGS sequence"/>
</dbReference>
<dbReference type="RefSeq" id="WP_072860359.1">
    <property type="nucleotide sequence ID" value="NZ_FQUX01000001.1"/>
</dbReference>
<dbReference type="PROSITE" id="PS51257">
    <property type="entry name" value="PROKAR_LIPOPROTEIN"/>
    <property type="match status" value="1"/>
</dbReference>
<dbReference type="OrthoDB" id="1447101at2"/>
<gene>
    <name evidence="1" type="ORF">SAMN03080594_101758</name>
</gene>
<sequence>MKKIIWFGLFGAIAFNSLLVGCSTDNTVECPADYEGALVTEENGLLGTWELTAIVAAKEVDITKDDVQNPKKDIYVQYTDCEKDAEYTFGPGRAYEFAQGQNASNCSNKLKIEGTWKLSSDILGLIGNCSAQNLKIVFNEGKSAFTTTSNYNITDVNGLTVQTDVTFTYTKTEATN</sequence>
<dbReference type="AlphaFoldDB" id="A0A1M4UVN2"/>
<dbReference type="InterPro" id="IPR032168">
    <property type="entry name" value="DUF5004"/>
</dbReference>
<organism evidence="1 2">
    <name type="scientific">Arenibacter palladensis</name>
    <dbReference type="NCBI Taxonomy" id="237373"/>
    <lineage>
        <taxon>Bacteria</taxon>
        <taxon>Pseudomonadati</taxon>
        <taxon>Bacteroidota</taxon>
        <taxon>Flavobacteriia</taxon>
        <taxon>Flavobacteriales</taxon>
        <taxon>Flavobacteriaceae</taxon>
        <taxon>Arenibacter</taxon>
    </lineage>
</organism>
<reference evidence="2" key="1">
    <citation type="submission" date="2016-11" db="EMBL/GenBank/DDBJ databases">
        <authorList>
            <person name="Varghese N."/>
            <person name="Submissions S."/>
        </authorList>
    </citation>
    <scope>NUCLEOTIDE SEQUENCE [LARGE SCALE GENOMIC DNA]</scope>
    <source>
        <strain evidence="2">DSM 17539</strain>
    </source>
</reference>
<dbReference type="Pfam" id="PF16395">
    <property type="entry name" value="DUF5004"/>
    <property type="match status" value="1"/>
</dbReference>
<dbReference type="EMBL" id="FQUX01000001">
    <property type="protein sequence ID" value="SHE60762.1"/>
    <property type="molecule type" value="Genomic_DNA"/>
</dbReference>
<evidence type="ECO:0000313" key="2">
    <source>
        <dbReference type="Proteomes" id="UP000184406"/>
    </source>
</evidence>
<keyword evidence="2" id="KW-1185">Reference proteome</keyword>
<evidence type="ECO:0000313" key="1">
    <source>
        <dbReference type="EMBL" id="SHE60762.1"/>
    </source>
</evidence>
<protein>
    <submittedName>
        <fullName evidence="1">Lipocalin-like domain-containing protein</fullName>
    </submittedName>
</protein>
<name>A0A1M4UVN2_9FLAO</name>
<proteinExistence type="predicted"/>